<proteinExistence type="predicted"/>
<dbReference type="AlphaFoldDB" id="A0AA40C0E4"/>
<comment type="caution">
    <text evidence="1">The sequence shown here is derived from an EMBL/GenBank/DDBJ whole genome shotgun (WGS) entry which is preliminary data.</text>
</comment>
<keyword evidence="2" id="KW-1185">Reference proteome</keyword>
<accession>A0AA40C0E4</accession>
<organism evidence="1 2">
    <name type="scientific">Immersiella caudata</name>
    <dbReference type="NCBI Taxonomy" id="314043"/>
    <lineage>
        <taxon>Eukaryota</taxon>
        <taxon>Fungi</taxon>
        <taxon>Dikarya</taxon>
        <taxon>Ascomycota</taxon>
        <taxon>Pezizomycotina</taxon>
        <taxon>Sordariomycetes</taxon>
        <taxon>Sordariomycetidae</taxon>
        <taxon>Sordariales</taxon>
        <taxon>Lasiosphaeriaceae</taxon>
        <taxon>Immersiella</taxon>
    </lineage>
</organism>
<dbReference type="Proteomes" id="UP001175000">
    <property type="component" value="Unassembled WGS sequence"/>
</dbReference>
<reference evidence="1" key="1">
    <citation type="submission" date="2023-06" db="EMBL/GenBank/DDBJ databases">
        <title>Genome-scale phylogeny and comparative genomics of the fungal order Sordariales.</title>
        <authorList>
            <consortium name="Lawrence Berkeley National Laboratory"/>
            <person name="Hensen N."/>
            <person name="Bonometti L."/>
            <person name="Westerberg I."/>
            <person name="Brannstrom I.O."/>
            <person name="Guillou S."/>
            <person name="Cros-Aarteil S."/>
            <person name="Calhoun S."/>
            <person name="Haridas S."/>
            <person name="Kuo A."/>
            <person name="Mondo S."/>
            <person name="Pangilinan J."/>
            <person name="Riley R."/>
            <person name="Labutti K."/>
            <person name="Andreopoulos B."/>
            <person name="Lipzen A."/>
            <person name="Chen C."/>
            <person name="Yanf M."/>
            <person name="Daum C."/>
            <person name="Ng V."/>
            <person name="Clum A."/>
            <person name="Steindorff A."/>
            <person name="Ohm R."/>
            <person name="Martin F."/>
            <person name="Silar P."/>
            <person name="Natvig D."/>
            <person name="Lalanne C."/>
            <person name="Gautier V."/>
            <person name="Ament-Velasquez S.L."/>
            <person name="Kruys A."/>
            <person name="Hutchinson M.I."/>
            <person name="Powell A.J."/>
            <person name="Barry K."/>
            <person name="Miller A.N."/>
            <person name="Grigoriev I.V."/>
            <person name="Debuchy R."/>
            <person name="Gladieux P."/>
            <person name="Thoren M.H."/>
            <person name="Johannesson H."/>
        </authorList>
    </citation>
    <scope>NUCLEOTIDE SEQUENCE</scope>
    <source>
        <strain evidence="1">CBS 606.72</strain>
    </source>
</reference>
<sequence>MSVGPIVYTTVSEIGSTRLRTQTVVLGRSIYYGGNIVCGGTIQPRLLPPGAWNAKGKTASFRAALATLTFAWGYSRMFENKDPPKGCLSPLVGQVRRG</sequence>
<dbReference type="EMBL" id="JAULSU010000004">
    <property type="protein sequence ID" value="KAK0620255.1"/>
    <property type="molecule type" value="Genomic_DNA"/>
</dbReference>
<evidence type="ECO:0000313" key="1">
    <source>
        <dbReference type="EMBL" id="KAK0620255.1"/>
    </source>
</evidence>
<evidence type="ECO:0000313" key="2">
    <source>
        <dbReference type="Proteomes" id="UP001175000"/>
    </source>
</evidence>
<gene>
    <name evidence="1" type="ORF">B0T14DRAFT_567021</name>
</gene>
<name>A0AA40C0E4_9PEZI</name>
<protein>
    <submittedName>
        <fullName evidence="1">Uncharacterized protein</fullName>
    </submittedName>
</protein>